<dbReference type="SUPFAM" id="SSF50249">
    <property type="entry name" value="Nucleic acid-binding proteins"/>
    <property type="match status" value="1"/>
</dbReference>
<dbReference type="InterPro" id="IPR012340">
    <property type="entry name" value="NA-bd_OB-fold"/>
</dbReference>
<evidence type="ECO:0000256" key="18">
    <source>
        <dbReference type="ARBA" id="ARBA00024681"/>
    </source>
</evidence>
<dbReference type="Pfam" id="PF16995">
    <property type="entry name" value="tRNA-synt_2_TM"/>
    <property type="match status" value="1"/>
</dbReference>
<dbReference type="GO" id="GO:0046677">
    <property type="term" value="P:response to antibiotic"/>
    <property type="evidence" value="ECO:0007669"/>
    <property type="project" value="UniProtKB-KW"/>
</dbReference>
<comment type="subunit">
    <text evidence="21">Homodimer.</text>
</comment>
<sequence length="1111" mass="122621">MKENYAVTSKLDERAVDEQHRSTARPWGRRLLSEVPHLAGLIVGIFTVLSFFWSISPHLRRLTRIPREYIDNYYFSAPDTSLAWTLVVGLLAGALASRKRIAWWLLTVYLALFTITNATEVAMNRNMNAALAIVLHLLAIGLLIASRSEFYTKVRPGAVWKALGVLIAGLAVGSLLGWGLVQLFHGTLQGVERPLWALNRVTALVLVDNEQFDGHTYGFVNFVLGLFGAIALLAAVIVLFRSQRADNALTGTDESAIRGLLEGSDVEDSLGYFATRRDKAVVFAANGKAAVTYRVELGVCLASGDPIGMKESWPHAIDAWLEMSEQYGWAPAVMGASELGATAYKRGGLSVLQLGDEAILHTRSFSLNGSEMKPVRQAVNRLRKQGFDVRIRRHRDIAPDEMATVIERADAWRGSETERGFSMALDRLGDSLDGDCLLVECIDADKRVLGMISLVPWGRAGVSLDLMRRDPKGPNGVMELMISDLALNSDRYGVTKVSLNFAVFRSAFEEGARIGAGPILRVWRSVLLFFSRWWQLEALYRSNVKYQPEWAPRYLCFEDNRAIPRVAIASALAEGFIPRFGRDSGPKHTGTHESVPTALAEGGALHSDGSAPDTTDCEPAKAIGPRRPDQVRVRMAKLDRLTAAGIDAYPVAYPPTHSIDAARKSPIGTTVRLAGRLLRIRDYGGVAFAVLRDWSGDIQLLIDRARVGPDKTAEFASYFDLGDLIEVSGTIGTSRKGELSLLASDWRMTGKCLHPLPDKWKGLSDPEARVRQRYVDMAISQETREITVARSAVVRSLRGTLNDWGYLEVETPILQQVHGGANATPFTTHINAYDLDLYLRIAPELYLKRLCVGGMEKVFELGRTFRNEGVDFSHNPEFTILEAYEAHSDYDRMLVKCRTLIQNAAIAAHGEAIALRPGPDGKLVPVDISGEWAVKTLHGAVSEALGEEITPDTEVHTLRRLCDKAGVPFQTAWDAGQVALEMYEHLVEDRTEAPTFYKDFPTSVSPLTRSHRTIAGVTERWDLVAWGVELGTAYSELTDPVEQRRRLTEQSMLAAGGDPEAMELDEDFLQALEHAMPPTGGLGMGVDRVVMLITGRSIRETLPFPLAKPRQ</sequence>
<dbReference type="InterPro" id="IPR024320">
    <property type="entry name" value="LPG_synthase_C"/>
</dbReference>
<dbReference type="GO" id="GO:0005829">
    <property type="term" value="C:cytosol"/>
    <property type="evidence" value="ECO:0007669"/>
    <property type="project" value="TreeGrafter"/>
</dbReference>
<comment type="subcellular location">
    <subcellularLocation>
        <location evidence="1">Cell membrane</location>
        <topology evidence="1">Multi-pass membrane protein</topology>
    </subcellularLocation>
    <subcellularLocation>
        <location evidence="21">Cytoplasm</location>
    </subcellularLocation>
</comment>
<evidence type="ECO:0000256" key="17">
    <source>
        <dbReference type="ARBA" id="ARBA00023268"/>
    </source>
</evidence>
<dbReference type="CDD" id="cd04322">
    <property type="entry name" value="LysRS_N"/>
    <property type="match status" value="1"/>
</dbReference>
<keyword evidence="14 23" id="KW-0472">Membrane</keyword>
<gene>
    <name evidence="25" type="primary">lysX</name>
    <name evidence="21" type="synonym">lysS</name>
    <name evidence="25" type="ORF">FGL95_09385</name>
</gene>
<evidence type="ECO:0000256" key="14">
    <source>
        <dbReference type="ARBA" id="ARBA00023136"/>
    </source>
</evidence>
<dbReference type="Pfam" id="PF01336">
    <property type="entry name" value="tRNA_anti-codon"/>
    <property type="match status" value="1"/>
</dbReference>
<evidence type="ECO:0000256" key="7">
    <source>
        <dbReference type="ARBA" id="ARBA00022692"/>
    </source>
</evidence>
<dbReference type="SUPFAM" id="SSF55681">
    <property type="entry name" value="Class II aaRS and biotin synthetases"/>
    <property type="match status" value="1"/>
</dbReference>
<evidence type="ECO:0000259" key="24">
    <source>
        <dbReference type="PROSITE" id="PS50862"/>
    </source>
</evidence>
<keyword evidence="10 21" id="KW-0067">ATP-binding</keyword>
<dbReference type="InterPro" id="IPR002313">
    <property type="entry name" value="Lys-tRNA-ligase_II"/>
</dbReference>
<dbReference type="PANTHER" id="PTHR42918:SF15">
    <property type="entry name" value="LYSINE--TRNA LIGASE, CHLOROPLASTIC_MITOCHONDRIAL"/>
    <property type="match status" value="1"/>
</dbReference>
<evidence type="ECO:0000313" key="25">
    <source>
        <dbReference type="EMBL" id="NMN95242.1"/>
    </source>
</evidence>
<keyword evidence="12 23" id="KW-1133">Transmembrane helix</keyword>
<dbReference type="InterPro" id="IPR031553">
    <property type="entry name" value="tRNA-synt_2_TM"/>
</dbReference>
<keyword evidence="21" id="KW-0648">Protein biosynthesis</keyword>
<dbReference type="InterPro" id="IPR004365">
    <property type="entry name" value="NA-bd_OB_tRNA"/>
</dbReference>
<keyword evidence="15 21" id="KW-0030">Aminoacyl-tRNA synthetase</keyword>
<accession>A0A848KEU8</accession>
<dbReference type="Gene3D" id="2.40.50.140">
    <property type="entry name" value="Nucleic acid-binding proteins"/>
    <property type="match status" value="1"/>
</dbReference>
<keyword evidence="7 23" id="KW-0812">Transmembrane</keyword>
<feature type="domain" description="Aminoacyl-transfer RNA synthetases class-II family profile" evidence="24">
    <location>
        <begin position="790"/>
        <end position="1103"/>
    </location>
</feature>
<dbReference type="PANTHER" id="PTHR42918">
    <property type="entry name" value="LYSYL-TRNA SYNTHETASE"/>
    <property type="match status" value="1"/>
</dbReference>
<evidence type="ECO:0000256" key="16">
    <source>
        <dbReference type="ARBA" id="ARBA00023251"/>
    </source>
</evidence>
<evidence type="ECO:0000256" key="2">
    <source>
        <dbReference type="ARBA" id="ARBA00005270"/>
    </source>
</evidence>
<evidence type="ECO:0000256" key="19">
    <source>
        <dbReference type="ARBA" id="ARBA00047540"/>
    </source>
</evidence>
<dbReference type="GO" id="GO:0005886">
    <property type="term" value="C:plasma membrane"/>
    <property type="evidence" value="ECO:0007669"/>
    <property type="project" value="UniProtKB-SubCell"/>
</dbReference>
<keyword evidence="9 21" id="KW-0547">Nucleotide-binding</keyword>
<keyword evidence="26" id="KW-1185">Reference proteome</keyword>
<dbReference type="Pfam" id="PF09924">
    <property type="entry name" value="LPG_synthase_C"/>
    <property type="match status" value="1"/>
</dbReference>
<reference evidence="25 26" key="1">
    <citation type="submission" date="2019-05" db="EMBL/GenBank/DDBJ databases">
        <authorList>
            <person name="Lee S.D."/>
        </authorList>
    </citation>
    <scope>NUCLEOTIDE SEQUENCE [LARGE SCALE GENOMIC DNA]</scope>
    <source>
        <strain evidence="25 26">YC2-7</strain>
    </source>
</reference>
<evidence type="ECO:0000256" key="8">
    <source>
        <dbReference type="ARBA" id="ARBA00022723"/>
    </source>
</evidence>
<evidence type="ECO:0000256" key="21">
    <source>
        <dbReference type="HAMAP-Rule" id="MF_00252"/>
    </source>
</evidence>
<feature type="transmembrane region" description="Helical" evidence="23">
    <location>
        <begin position="219"/>
        <end position="240"/>
    </location>
</feature>
<evidence type="ECO:0000256" key="22">
    <source>
        <dbReference type="SAM" id="MobiDB-lite"/>
    </source>
</evidence>
<dbReference type="EMBL" id="VCQU01000003">
    <property type="protein sequence ID" value="NMN95242.1"/>
    <property type="molecule type" value="Genomic_DNA"/>
</dbReference>
<keyword evidence="17" id="KW-0511">Multifunctional enzyme</keyword>
<feature type="binding site" evidence="21">
    <location>
        <position position="1029"/>
    </location>
    <ligand>
        <name>Mg(2+)</name>
        <dbReference type="ChEBI" id="CHEBI:18420"/>
        <label>2</label>
    </ligand>
</feature>
<dbReference type="PRINTS" id="PR00982">
    <property type="entry name" value="TRNASYNTHLYS"/>
</dbReference>
<comment type="function">
    <text evidence="18">Catalyzes the production of L-lysyl-tRNA(Lys)transfer and the transfer of a lysyl group from L-lysyl-tRNA(Lys) to membrane-bound phosphatidylglycerol (PG), which produces lysylphosphatidylglycerol (LPG), one of the components of the bacterial membrane with a positive net charge. LPG synthesis contributes to the resistance to cationic antimicrobial peptides (CAMPs) and likely protects M.tuberculosis against the CAMPs produced by competiting microorganisms (bacteriocins). In fact, the modification of anionic phosphatidylglycerol with positively charged L-lysine results in repulsion of the peptides.</text>
</comment>
<evidence type="ECO:0000313" key="26">
    <source>
        <dbReference type="Proteomes" id="UP000535543"/>
    </source>
</evidence>
<evidence type="ECO:0000256" key="9">
    <source>
        <dbReference type="ARBA" id="ARBA00022741"/>
    </source>
</evidence>
<evidence type="ECO:0000256" key="15">
    <source>
        <dbReference type="ARBA" id="ARBA00023146"/>
    </source>
</evidence>
<evidence type="ECO:0000256" key="1">
    <source>
        <dbReference type="ARBA" id="ARBA00004651"/>
    </source>
</evidence>
<keyword evidence="8 21" id="KW-0479">Metal-binding</keyword>
<keyword evidence="5 21" id="KW-0436">Ligase</keyword>
<dbReference type="InterPro" id="IPR044136">
    <property type="entry name" value="Lys-tRNA-ligase_II_N"/>
</dbReference>
<keyword evidence="25" id="KW-0012">Acyltransferase</keyword>
<dbReference type="GO" id="GO:0000287">
    <property type="term" value="F:magnesium ion binding"/>
    <property type="evidence" value="ECO:0007669"/>
    <property type="project" value="UniProtKB-UniRule"/>
</dbReference>
<dbReference type="GO" id="GO:0006629">
    <property type="term" value="P:lipid metabolic process"/>
    <property type="evidence" value="ECO:0007669"/>
    <property type="project" value="UniProtKB-KW"/>
</dbReference>
<evidence type="ECO:0000256" key="4">
    <source>
        <dbReference type="ARBA" id="ARBA00022475"/>
    </source>
</evidence>
<comment type="similarity">
    <text evidence="3">In the C-terminal section; belongs to the class-II aminoacyl-tRNA synthetase family.</text>
</comment>
<evidence type="ECO:0000256" key="3">
    <source>
        <dbReference type="ARBA" id="ARBA00009968"/>
    </source>
</evidence>
<evidence type="ECO:0000256" key="5">
    <source>
        <dbReference type="ARBA" id="ARBA00022598"/>
    </source>
</evidence>
<evidence type="ECO:0000256" key="12">
    <source>
        <dbReference type="ARBA" id="ARBA00022989"/>
    </source>
</evidence>
<feature type="transmembrane region" description="Helical" evidence="23">
    <location>
        <begin position="158"/>
        <end position="181"/>
    </location>
</feature>
<dbReference type="EC" id="6.1.1.6" evidence="21"/>
<comment type="catalytic activity">
    <reaction evidence="20 21">
        <text>tRNA(Lys) + L-lysine + ATP = L-lysyl-tRNA(Lys) + AMP + diphosphate</text>
        <dbReference type="Rhea" id="RHEA:20792"/>
        <dbReference type="Rhea" id="RHEA-COMP:9696"/>
        <dbReference type="Rhea" id="RHEA-COMP:9697"/>
        <dbReference type="ChEBI" id="CHEBI:30616"/>
        <dbReference type="ChEBI" id="CHEBI:32551"/>
        <dbReference type="ChEBI" id="CHEBI:33019"/>
        <dbReference type="ChEBI" id="CHEBI:78442"/>
        <dbReference type="ChEBI" id="CHEBI:78529"/>
        <dbReference type="ChEBI" id="CHEBI:456215"/>
        <dbReference type="EC" id="6.1.1.6"/>
    </reaction>
</comment>
<evidence type="ECO:0000256" key="20">
    <source>
        <dbReference type="ARBA" id="ARBA00048573"/>
    </source>
</evidence>
<feature type="transmembrane region" description="Helical" evidence="23">
    <location>
        <begin position="75"/>
        <end position="96"/>
    </location>
</feature>
<keyword evidence="21" id="KW-0963">Cytoplasm</keyword>
<dbReference type="NCBIfam" id="NF001756">
    <property type="entry name" value="PRK00484.1"/>
    <property type="match status" value="1"/>
</dbReference>
<feature type="transmembrane region" description="Helical" evidence="23">
    <location>
        <begin position="103"/>
        <end position="123"/>
    </location>
</feature>
<dbReference type="Gene3D" id="3.30.930.10">
    <property type="entry name" value="Bira Bifunctional Protein, Domain 2"/>
    <property type="match status" value="1"/>
</dbReference>
<evidence type="ECO:0000256" key="13">
    <source>
        <dbReference type="ARBA" id="ARBA00023098"/>
    </source>
</evidence>
<comment type="caution">
    <text evidence="25">The sequence shown here is derived from an EMBL/GenBank/DDBJ whole genome shotgun (WGS) entry which is preliminary data.</text>
</comment>
<dbReference type="Proteomes" id="UP000535543">
    <property type="component" value="Unassembled WGS sequence"/>
</dbReference>
<dbReference type="GO" id="GO:0005524">
    <property type="term" value="F:ATP binding"/>
    <property type="evidence" value="ECO:0007669"/>
    <property type="project" value="UniProtKB-UniRule"/>
</dbReference>
<dbReference type="InterPro" id="IPR045864">
    <property type="entry name" value="aa-tRNA-synth_II/BPL/LPL"/>
</dbReference>
<dbReference type="InterPro" id="IPR018149">
    <property type="entry name" value="Lys-tRNA-synth_II_C"/>
</dbReference>
<dbReference type="HAMAP" id="MF_00252">
    <property type="entry name" value="Lys_tRNA_synth_class2"/>
    <property type="match status" value="1"/>
</dbReference>
<dbReference type="NCBIfam" id="NF002821">
    <property type="entry name" value="PRK02983.1"/>
    <property type="match status" value="1"/>
</dbReference>
<keyword evidence="11 21" id="KW-0460">Magnesium</keyword>
<feature type="region of interest" description="Disordered" evidence="22">
    <location>
        <begin position="602"/>
        <end position="624"/>
    </location>
</feature>
<evidence type="ECO:0000256" key="11">
    <source>
        <dbReference type="ARBA" id="ARBA00022842"/>
    </source>
</evidence>
<dbReference type="GO" id="GO:0006430">
    <property type="term" value="P:lysyl-tRNA aminoacylation"/>
    <property type="evidence" value="ECO:0007669"/>
    <property type="project" value="UniProtKB-UniRule"/>
</dbReference>
<keyword evidence="4" id="KW-1003">Cell membrane</keyword>
<keyword evidence="16" id="KW-0046">Antibiotic resistance</keyword>
<feature type="transmembrane region" description="Helical" evidence="23">
    <location>
        <begin position="35"/>
        <end position="55"/>
    </location>
</feature>
<proteinExistence type="inferred from homology"/>
<protein>
    <recommendedName>
        <fullName evidence="21">Lysine--tRNA ligase</fullName>
        <ecNumber evidence="21">6.1.1.6</ecNumber>
    </recommendedName>
    <alternativeName>
        <fullName evidence="21">Lysyl-tRNA synthetase</fullName>
        <shortName evidence="21">LysRS</shortName>
    </alternativeName>
</protein>
<dbReference type="InterPro" id="IPR004364">
    <property type="entry name" value="Aa-tRNA-synt_II"/>
</dbReference>
<feature type="binding site" evidence="21">
    <location>
        <position position="1022"/>
    </location>
    <ligand>
        <name>Mg(2+)</name>
        <dbReference type="ChEBI" id="CHEBI:18420"/>
        <label>1</label>
    </ligand>
</feature>
<dbReference type="Pfam" id="PF00152">
    <property type="entry name" value="tRNA-synt_2"/>
    <property type="match status" value="1"/>
</dbReference>
<dbReference type="InterPro" id="IPR006195">
    <property type="entry name" value="aa-tRNA-synth_II"/>
</dbReference>
<reference evidence="25 26" key="2">
    <citation type="submission" date="2020-06" db="EMBL/GenBank/DDBJ databases">
        <title>Antribacter stalactiti gen. nov., sp. nov., a new member of the family Nacardiaceae isolated from a cave.</title>
        <authorList>
            <person name="Kim I.S."/>
        </authorList>
    </citation>
    <scope>NUCLEOTIDE SEQUENCE [LARGE SCALE GENOMIC DNA]</scope>
    <source>
        <strain evidence="25 26">YC2-7</strain>
    </source>
</reference>
<comment type="similarity">
    <text evidence="2">In the N-terminal section; belongs to the LPG synthetase family.</text>
</comment>
<dbReference type="GO" id="GO:0050071">
    <property type="term" value="F:phosphatidylglycerol lysyltransferase activity"/>
    <property type="evidence" value="ECO:0007669"/>
    <property type="project" value="UniProtKB-EC"/>
</dbReference>
<feature type="binding site" evidence="21">
    <location>
        <position position="1029"/>
    </location>
    <ligand>
        <name>Mg(2+)</name>
        <dbReference type="ChEBI" id="CHEBI:18420"/>
        <label>1</label>
    </ligand>
</feature>
<dbReference type="GO" id="GO:0000049">
    <property type="term" value="F:tRNA binding"/>
    <property type="evidence" value="ECO:0007669"/>
    <property type="project" value="TreeGrafter"/>
</dbReference>
<comment type="cofactor">
    <cofactor evidence="21">
        <name>Mg(2+)</name>
        <dbReference type="ChEBI" id="CHEBI:18420"/>
    </cofactor>
    <text evidence="21">Binds 3 Mg(2+) ions per subunit.</text>
</comment>
<dbReference type="GO" id="GO:0004824">
    <property type="term" value="F:lysine-tRNA ligase activity"/>
    <property type="evidence" value="ECO:0007669"/>
    <property type="project" value="UniProtKB-UniRule"/>
</dbReference>
<feature type="transmembrane region" description="Helical" evidence="23">
    <location>
        <begin position="129"/>
        <end position="146"/>
    </location>
</feature>
<dbReference type="NCBIfam" id="TIGR00499">
    <property type="entry name" value="lysS_bact"/>
    <property type="match status" value="1"/>
</dbReference>
<keyword evidence="6 25" id="KW-0808">Transferase</keyword>
<name>A0A848KEU8_9NOCA</name>
<evidence type="ECO:0000256" key="23">
    <source>
        <dbReference type="SAM" id="Phobius"/>
    </source>
</evidence>
<comment type="similarity">
    <text evidence="21">Belongs to the class-II aminoacyl-tRNA synthetase family.</text>
</comment>
<organism evidence="25 26">
    <name type="scientific">Antrihabitans stalactiti</name>
    <dbReference type="NCBI Taxonomy" id="2584121"/>
    <lineage>
        <taxon>Bacteria</taxon>
        <taxon>Bacillati</taxon>
        <taxon>Actinomycetota</taxon>
        <taxon>Actinomycetes</taxon>
        <taxon>Mycobacteriales</taxon>
        <taxon>Nocardiaceae</taxon>
        <taxon>Antrihabitans</taxon>
    </lineage>
</organism>
<keyword evidence="13" id="KW-0443">Lipid metabolism</keyword>
<dbReference type="PROSITE" id="PS50862">
    <property type="entry name" value="AA_TRNA_LIGASE_II"/>
    <property type="match status" value="1"/>
</dbReference>
<comment type="catalytic activity">
    <reaction evidence="19">
        <text>L-lysyl-tRNA(Lys) + a 1,2-diacyl-sn-glycero-3-phospho-(1'-sn-glycerol) = a 1,2-diacyl-sn-glycero-3-phospho-1'-(3'-O-L-lysyl)-sn-glycerol + tRNA(Lys)</text>
        <dbReference type="Rhea" id="RHEA:10668"/>
        <dbReference type="Rhea" id="RHEA-COMP:9696"/>
        <dbReference type="Rhea" id="RHEA-COMP:9697"/>
        <dbReference type="ChEBI" id="CHEBI:64716"/>
        <dbReference type="ChEBI" id="CHEBI:75792"/>
        <dbReference type="ChEBI" id="CHEBI:78442"/>
        <dbReference type="ChEBI" id="CHEBI:78529"/>
        <dbReference type="EC" id="2.3.2.3"/>
    </reaction>
</comment>
<evidence type="ECO:0000256" key="10">
    <source>
        <dbReference type="ARBA" id="ARBA00022840"/>
    </source>
</evidence>
<evidence type="ECO:0000256" key="6">
    <source>
        <dbReference type="ARBA" id="ARBA00022679"/>
    </source>
</evidence>
<dbReference type="AlphaFoldDB" id="A0A848KEU8"/>